<dbReference type="NCBIfam" id="TIGR03083">
    <property type="entry name" value="maleylpyruvate isomerase family mycothiol-dependent enzyme"/>
    <property type="match status" value="1"/>
</dbReference>
<feature type="domain" description="Mycothiol-dependent maleylpyruvate isomerase metal-binding" evidence="1">
    <location>
        <begin position="12"/>
        <end position="91"/>
    </location>
</feature>
<name>A0A1G8HMY7_9NOCA</name>
<dbReference type="InterPro" id="IPR017517">
    <property type="entry name" value="Maleyloyr_isom"/>
</dbReference>
<dbReference type="EMBL" id="FNDN01000005">
    <property type="protein sequence ID" value="SDI07800.1"/>
    <property type="molecule type" value="Genomic_DNA"/>
</dbReference>
<dbReference type="OrthoDB" id="5178565at2"/>
<dbReference type="SUPFAM" id="SSF109854">
    <property type="entry name" value="DinB/YfiT-like putative metalloenzymes"/>
    <property type="match status" value="1"/>
</dbReference>
<keyword evidence="3" id="KW-1185">Reference proteome</keyword>
<proteinExistence type="predicted"/>
<reference evidence="2 3" key="1">
    <citation type="submission" date="2016-10" db="EMBL/GenBank/DDBJ databases">
        <authorList>
            <person name="de Groot N.N."/>
        </authorList>
    </citation>
    <scope>NUCLEOTIDE SEQUENCE [LARGE SCALE GENOMIC DNA]</scope>
    <source>
        <strain evidence="2 3">DSM 44892</strain>
    </source>
</reference>
<dbReference type="Pfam" id="PF11716">
    <property type="entry name" value="MDMPI_N"/>
    <property type="match status" value="1"/>
</dbReference>
<dbReference type="RefSeq" id="WP_072737592.1">
    <property type="nucleotide sequence ID" value="NZ_CP048813.1"/>
</dbReference>
<evidence type="ECO:0000313" key="2">
    <source>
        <dbReference type="EMBL" id="SDI07800.1"/>
    </source>
</evidence>
<dbReference type="GO" id="GO:0046872">
    <property type="term" value="F:metal ion binding"/>
    <property type="evidence" value="ECO:0007669"/>
    <property type="project" value="InterPro"/>
</dbReference>
<dbReference type="AlphaFoldDB" id="A0A1G8HMY7"/>
<evidence type="ECO:0000313" key="3">
    <source>
        <dbReference type="Proteomes" id="UP000183263"/>
    </source>
</evidence>
<dbReference type="Gene3D" id="1.20.120.450">
    <property type="entry name" value="dinb family like domain"/>
    <property type="match status" value="1"/>
</dbReference>
<dbReference type="Proteomes" id="UP000183263">
    <property type="component" value="Unassembled WGS sequence"/>
</dbReference>
<sequence>MARAAAPEWVIDERRDLAEVLDALGPEQWDAPTLCAGWRVREVVAHITMAFRYPLPRFVWGMVKAGGRFDVMADRSARADTEALSDEELLACLTANLAHPWKPPGGGFEGALSHDMIHGLDITTALGVDRTVPADRLSRVLDGMSPRNVGYFHADIADVRLEATDRDWTFGAGTPVRGRAQHLLLVICGRTLPEGLLTGDAADRFLAPVGS</sequence>
<protein>
    <submittedName>
        <fullName evidence="2">TIGR03083 family protein</fullName>
    </submittedName>
</protein>
<gene>
    <name evidence="2" type="ORF">SAMN05444695_1056</name>
</gene>
<organism evidence="2 3">
    <name type="scientific">Rhodococcus triatomae</name>
    <dbReference type="NCBI Taxonomy" id="300028"/>
    <lineage>
        <taxon>Bacteria</taxon>
        <taxon>Bacillati</taxon>
        <taxon>Actinomycetota</taxon>
        <taxon>Actinomycetes</taxon>
        <taxon>Mycobacteriales</taxon>
        <taxon>Nocardiaceae</taxon>
        <taxon>Rhodococcus</taxon>
    </lineage>
</organism>
<dbReference type="InterPro" id="IPR024344">
    <property type="entry name" value="MDMPI_metal-binding"/>
</dbReference>
<evidence type="ECO:0000259" key="1">
    <source>
        <dbReference type="Pfam" id="PF11716"/>
    </source>
</evidence>
<dbReference type="InterPro" id="IPR034660">
    <property type="entry name" value="DinB/YfiT-like"/>
</dbReference>
<accession>A0A1G8HMY7</accession>